<dbReference type="InterPro" id="IPR029058">
    <property type="entry name" value="AB_hydrolase_fold"/>
</dbReference>
<organism evidence="3 4">
    <name type="scientific">Cohnella ginsengisoli</name>
    <dbReference type="NCBI Taxonomy" id="425004"/>
    <lineage>
        <taxon>Bacteria</taxon>
        <taxon>Bacillati</taxon>
        <taxon>Bacillota</taxon>
        <taxon>Bacilli</taxon>
        <taxon>Bacillales</taxon>
        <taxon>Paenibacillaceae</taxon>
        <taxon>Cohnella</taxon>
    </lineage>
</organism>
<comment type="caution">
    <text evidence="3">The sequence shown here is derived from an EMBL/GenBank/DDBJ whole genome shotgun (WGS) entry which is preliminary data.</text>
</comment>
<dbReference type="RefSeq" id="WP_277564834.1">
    <property type="nucleotide sequence ID" value="NZ_JAPDHZ010000002.1"/>
</dbReference>
<dbReference type="Pfam" id="PF00395">
    <property type="entry name" value="SLH"/>
    <property type="match status" value="2"/>
</dbReference>
<accession>A0A9X4KFG5</accession>
<reference evidence="3 4" key="1">
    <citation type="submission" date="2022-10" db="EMBL/GenBank/DDBJ databases">
        <title>Comparative genomic analysis of Cohnella hashimotonis sp. nov., isolated from the International Space Station.</title>
        <authorList>
            <person name="Simpson A."/>
            <person name="Venkateswaran K."/>
        </authorList>
    </citation>
    <scope>NUCLEOTIDE SEQUENCE [LARGE SCALE GENOMIC DNA]</scope>
    <source>
        <strain evidence="3 4">DSM 18997</strain>
    </source>
</reference>
<evidence type="ECO:0000259" key="2">
    <source>
        <dbReference type="PROSITE" id="PS51272"/>
    </source>
</evidence>
<dbReference type="Proteomes" id="UP001153387">
    <property type="component" value="Unassembled WGS sequence"/>
</dbReference>
<dbReference type="InterPro" id="IPR050583">
    <property type="entry name" value="Mycobacterial_A85_antigen"/>
</dbReference>
<name>A0A9X4KFG5_9BACL</name>
<feature type="region of interest" description="Disordered" evidence="1">
    <location>
        <begin position="1"/>
        <end position="20"/>
    </location>
</feature>
<dbReference type="PROSITE" id="PS51272">
    <property type="entry name" value="SLH"/>
    <property type="match status" value="2"/>
</dbReference>
<dbReference type="InterPro" id="IPR000801">
    <property type="entry name" value="Esterase-like"/>
</dbReference>
<gene>
    <name evidence="3" type="ORF">OMP38_09370</name>
</gene>
<dbReference type="SUPFAM" id="SSF53474">
    <property type="entry name" value="alpha/beta-Hydrolases"/>
    <property type="match status" value="1"/>
</dbReference>
<feature type="domain" description="SLH" evidence="2">
    <location>
        <begin position="708"/>
        <end position="768"/>
    </location>
</feature>
<dbReference type="PANTHER" id="PTHR48098">
    <property type="entry name" value="ENTEROCHELIN ESTERASE-RELATED"/>
    <property type="match status" value="1"/>
</dbReference>
<evidence type="ECO:0000313" key="4">
    <source>
        <dbReference type="Proteomes" id="UP001153387"/>
    </source>
</evidence>
<sequence>MPDRLASTPRRRRKKVKNLPSQVPADEIAGAVKTLAQAQFDAIGRKDSAGYAATLSAQYFNGGTDKLTAVAEKKAWFDAYKSLKTTVQSPYVFELDGRYLYTAQTTVVGTLDDGTEVTVRQGSVSQYYAFEDGAPKETGDQKLFYKTSFYSESAQRNVSFRIYLPPSYASNPDKRYPSVYLFHQFNSDSESFEIDKIDRVLNQGVANGSMKDMIVVMPDSSGTSWWVNGSGANGVKWQDMVVKDLVPFVDGHYRTIDDARYRGTSGVSMGGFGSFVIGLKYPDLFSSIASHMGALSFAQQGQDPIAILKSYPIDALKRYAIYLDSGNLDVYKFDVPVNTVHKYLMENGVPHYAEVRDGAHDSVFYTKSIDLSFAQHSRHFAASNAPDGVLKGTLAIAKDDSSKTVQAKYTVEATEAIAAYADHILASPYLVEADPQLEIPVTLEIYDAKGEKVASVRDRLSTRGAAALNDQWTLPELDEKGAYDIVLKASLLDRTYELGRIAWKPAAGNGDGGSGSNGGSGGGNNGGSGGSGTTPTDPVTTAGETVSATAAIVQSAIDGKTDLQLSAKDGSRLSIPYENLAQFQAAAGAEKVKALIWAIKPVSDNDREALLQQGGVQLGGSLRAAGEFVDLSLTAQLENGTTLPLGQSFAKPVKLQLKVSADADPELTGIYYWDANGKAQYAGGKWNAAAGTVSADLSHFSRYGALTFSKTFGDVPAGHWANRAVQVLSARQIVSGVGADQFAPGRSITRAEFAALIVRTLGLEADGGASNPFADIATDSWYASAVAAAYQHGIVKGKSDVSFAPNATITREEMAVMIYNALKLSGSGEELDVDTNALSGYADAGAIHDWAKTPLSALVKLGLLKRQVRCKHRAFAVGYARRSGANALQLDKID</sequence>
<dbReference type="GO" id="GO:0016747">
    <property type="term" value="F:acyltransferase activity, transferring groups other than amino-acyl groups"/>
    <property type="evidence" value="ECO:0007669"/>
    <property type="project" value="TreeGrafter"/>
</dbReference>
<protein>
    <submittedName>
        <fullName evidence="3">S-layer homology domain-containing protein</fullName>
    </submittedName>
</protein>
<dbReference type="Gene3D" id="3.40.50.1820">
    <property type="entry name" value="alpha/beta hydrolase"/>
    <property type="match status" value="1"/>
</dbReference>
<dbReference type="AlphaFoldDB" id="A0A9X4KFG5"/>
<feature type="region of interest" description="Disordered" evidence="1">
    <location>
        <begin position="507"/>
        <end position="541"/>
    </location>
</feature>
<dbReference type="PANTHER" id="PTHR48098:SF1">
    <property type="entry name" value="DIACYLGLYCEROL ACYLTRANSFERASE_MYCOLYLTRANSFERASE AG85A"/>
    <property type="match status" value="1"/>
</dbReference>
<proteinExistence type="predicted"/>
<evidence type="ECO:0000313" key="3">
    <source>
        <dbReference type="EMBL" id="MDG0791053.1"/>
    </source>
</evidence>
<dbReference type="EMBL" id="JAPDHZ010000002">
    <property type="protein sequence ID" value="MDG0791053.1"/>
    <property type="molecule type" value="Genomic_DNA"/>
</dbReference>
<dbReference type="InterPro" id="IPR001119">
    <property type="entry name" value="SLH_dom"/>
</dbReference>
<keyword evidence="4" id="KW-1185">Reference proteome</keyword>
<feature type="domain" description="SLH" evidence="2">
    <location>
        <begin position="769"/>
        <end position="832"/>
    </location>
</feature>
<evidence type="ECO:0000256" key="1">
    <source>
        <dbReference type="SAM" id="MobiDB-lite"/>
    </source>
</evidence>
<dbReference type="Pfam" id="PF00756">
    <property type="entry name" value="Esterase"/>
    <property type="match status" value="1"/>
</dbReference>
<feature type="compositionally biased region" description="Gly residues" evidence="1">
    <location>
        <begin position="509"/>
        <end position="532"/>
    </location>
</feature>